<accession>A0ABQ9FCJ9</accession>
<gene>
    <name evidence="1" type="ORF">KUTeg_007200</name>
</gene>
<dbReference type="SUPFAM" id="SSF48371">
    <property type="entry name" value="ARM repeat"/>
    <property type="match status" value="1"/>
</dbReference>
<sequence length="773" mass="88567">MYLYSSCDFPIFNVEGDVLAKIKQTDNMHIAILLKKIENHLKDEAIYLMEKPEPKVNDLEELMRASTMVCFKIYWVLEYNIITEESLVQLDLVHIFKAMFKKLATYMSEIVSKEGPGSVMGTLLWMQKMLTLENSESRSRIVVSRLCCSCTPAKIIETLTNIVFDKITKQSSGGRGGGDSSKVTKETSRFGHYRKRRRIIEDFDDFDIGNDDPPARDQGDVEIDDEFGESQDMFQNILSPSNLSESQKLRLEAVRTLCLWCRFDRQEDKDMTDFSSDVDQSSIKKKLEQLLDEDHFDPNRPLDLQMLQVIVSILTSEGYSVSDNSLENMMEALRKLQEDGNYSARVRQAIARCMMTFVQVCLCICTGMLVYRYVCVFEQFDPAIQLIDDGGDSQDEEKTTNDHEELVQTLSDSCFTVRIYAAQNVKNPVCENKAVFALCQLIRESGIEIEQAQNVIKKVSKSLCYKDSTHFISTHLPYLLHQWLGLGYPIEEFPYQIMSDCTSKEKFYRDYFLLIIPELIMRKDITVAKEMVTTMKGDWVTVVKQSIPIIIVHIIPLFAATTSKELSGDEHVRRRTSHASACYDLLTNEVTKDVVDKTIVSRLDEIVVNVLMCLNLDPEPNPPCYNMYMTRTTLDYLTRSFSGFHSEDTFGSICQNDEGTQASREKTQNSREKGYSVNITSMALELLKDICVTSIEVFPEEFQKYLCFLVSNLVTLATECPGDIEDEDIENFLSSENTDMSNICMNKDSIRAMLDVVQYLRQQPRPKQSETQK</sequence>
<dbReference type="PANTHER" id="PTHR37079">
    <property type="entry name" value="SERINE/THREONINE-PROTEIN KINASE ATM"/>
    <property type="match status" value="1"/>
</dbReference>
<dbReference type="EMBL" id="JARBDR010000337">
    <property type="protein sequence ID" value="KAJ8315050.1"/>
    <property type="molecule type" value="Genomic_DNA"/>
</dbReference>
<protein>
    <submittedName>
        <fullName evidence="1">Uncharacterized protein</fullName>
    </submittedName>
</protein>
<dbReference type="InterPro" id="IPR038980">
    <property type="entry name" value="ATM_plant"/>
</dbReference>
<comment type="caution">
    <text evidence="1">The sequence shown here is derived from an EMBL/GenBank/DDBJ whole genome shotgun (WGS) entry which is preliminary data.</text>
</comment>
<dbReference type="PANTHER" id="PTHR37079:SF4">
    <property type="entry name" value="SERINE_THREONINE-PROTEIN KINASE ATM"/>
    <property type="match status" value="1"/>
</dbReference>
<keyword evidence="2" id="KW-1185">Reference proteome</keyword>
<organism evidence="1 2">
    <name type="scientific">Tegillarca granosa</name>
    <name type="common">Malaysian cockle</name>
    <name type="synonym">Anadara granosa</name>
    <dbReference type="NCBI Taxonomy" id="220873"/>
    <lineage>
        <taxon>Eukaryota</taxon>
        <taxon>Metazoa</taxon>
        <taxon>Spiralia</taxon>
        <taxon>Lophotrochozoa</taxon>
        <taxon>Mollusca</taxon>
        <taxon>Bivalvia</taxon>
        <taxon>Autobranchia</taxon>
        <taxon>Pteriomorphia</taxon>
        <taxon>Arcoida</taxon>
        <taxon>Arcoidea</taxon>
        <taxon>Arcidae</taxon>
        <taxon>Tegillarca</taxon>
    </lineage>
</organism>
<proteinExistence type="predicted"/>
<dbReference type="InterPro" id="IPR016024">
    <property type="entry name" value="ARM-type_fold"/>
</dbReference>
<evidence type="ECO:0000313" key="1">
    <source>
        <dbReference type="EMBL" id="KAJ8315050.1"/>
    </source>
</evidence>
<dbReference type="Proteomes" id="UP001217089">
    <property type="component" value="Unassembled WGS sequence"/>
</dbReference>
<name>A0ABQ9FCJ9_TEGGR</name>
<reference evidence="1 2" key="1">
    <citation type="submission" date="2022-12" db="EMBL/GenBank/DDBJ databases">
        <title>Chromosome-level genome of Tegillarca granosa.</title>
        <authorList>
            <person name="Kim J."/>
        </authorList>
    </citation>
    <scope>NUCLEOTIDE SEQUENCE [LARGE SCALE GENOMIC DNA]</scope>
    <source>
        <strain evidence="1">Teg-2019</strain>
        <tissue evidence="1">Adductor muscle</tissue>
    </source>
</reference>
<evidence type="ECO:0000313" key="2">
    <source>
        <dbReference type="Proteomes" id="UP001217089"/>
    </source>
</evidence>